<comment type="caution">
    <text evidence="3">The sequence shown here is derived from an EMBL/GenBank/DDBJ whole genome shotgun (WGS) entry which is preliminary data.</text>
</comment>
<organism evidence="3 4">
    <name type="scientific">Geodermatophilus normandii</name>
    <dbReference type="NCBI Taxonomy" id="1137989"/>
    <lineage>
        <taxon>Bacteria</taxon>
        <taxon>Bacillati</taxon>
        <taxon>Actinomycetota</taxon>
        <taxon>Actinomycetes</taxon>
        <taxon>Geodermatophilales</taxon>
        <taxon>Geodermatophilaceae</taxon>
        <taxon>Geodermatophilus</taxon>
    </lineage>
</organism>
<dbReference type="Proteomes" id="UP000471126">
    <property type="component" value="Unassembled WGS sequence"/>
</dbReference>
<dbReference type="RefSeq" id="WP_163476128.1">
    <property type="nucleotide sequence ID" value="NZ_JAAGWE010000012.1"/>
</dbReference>
<feature type="chain" id="PRO_5039465977" description="Lipoprotein" evidence="2">
    <location>
        <begin position="29"/>
        <end position="203"/>
    </location>
</feature>
<evidence type="ECO:0008006" key="5">
    <source>
        <dbReference type="Google" id="ProtNLM"/>
    </source>
</evidence>
<sequence>MIADGGGRRMGRAAWTAAALMVAAGALAGCSEAEPASATLPTTSAQAAPTSEALPPIGPADFPMPPEAREKTPHGAVAFTRYYVQLIEYVGDSNLDPQPIIALSVDCEVCERIASSFTEDRAAGYSYDDVWVRMTPYDDEAFARDQGFDVGFVYEQGTLIVRDASGQVVEDEGAAATGPLQSGALVTWREDLSSWVVTSLTIG</sequence>
<name>A0A6P0GFG1_9ACTN</name>
<feature type="region of interest" description="Disordered" evidence="1">
    <location>
        <begin position="38"/>
        <end position="61"/>
    </location>
</feature>
<feature type="signal peptide" evidence="2">
    <location>
        <begin position="1"/>
        <end position="28"/>
    </location>
</feature>
<gene>
    <name evidence="3" type="ORF">GCU54_08080</name>
</gene>
<accession>A0A6P0GFG1</accession>
<feature type="compositionally biased region" description="Polar residues" evidence="1">
    <location>
        <begin position="39"/>
        <end position="49"/>
    </location>
</feature>
<evidence type="ECO:0000313" key="4">
    <source>
        <dbReference type="Proteomes" id="UP000471126"/>
    </source>
</evidence>
<proteinExistence type="predicted"/>
<evidence type="ECO:0000256" key="1">
    <source>
        <dbReference type="SAM" id="MobiDB-lite"/>
    </source>
</evidence>
<dbReference type="EMBL" id="JAAGWE010000012">
    <property type="protein sequence ID" value="NEM05980.1"/>
    <property type="molecule type" value="Genomic_DNA"/>
</dbReference>
<reference evidence="3 4" key="1">
    <citation type="submission" date="2019-12" db="EMBL/GenBank/DDBJ databases">
        <title>WGS of CPCC 203550 I12A-02606.</title>
        <authorList>
            <person name="Jiang Z."/>
        </authorList>
    </citation>
    <scope>NUCLEOTIDE SEQUENCE [LARGE SCALE GENOMIC DNA]</scope>
    <source>
        <strain evidence="3 4">I12A-02606</strain>
    </source>
</reference>
<keyword evidence="2" id="KW-0732">Signal</keyword>
<evidence type="ECO:0000313" key="3">
    <source>
        <dbReference type="EMBL" id="NEM05980.1"/>
    </source>
</evidence>
<evidence type="ECO:0000256" key="2">
    <source>
        <dbReference type="SAM" id="SignalP"/>
    </source>
</evidence>
<protein>
    <recommendedName>
        <fullName evidence="5">Lipoprotein</fullName>
    </recommendedName>
</protein>
<dbReference type="AlphaFoldDB" id="A0A6P0GFG1"/>